<gene>
    <name evidence="2" type="ORF">NIES592_04665</name>
</gene>
<keyword evidence="1" id="KW-0472">Membrane</keyword>
<protein>
    <submittedName>
        <fullName evidence="2">Uncharacterized protein</fullName>
    </submittedName>
</protein>
<dbReference type="AlphaFoldDB" id="A0A1U7H2M1"/>
<evidence type="ECO:0000256" key="1">
    <source>
        <dbReference type="SAM" id="Phobius"/>
    </source>
</evidence>
<reference evidence="2 3" key="1">
    <citation type="submission" date="2016-11" db="EMBL/GenBank/DDBJ databases">
        <title>Draft Genome Sequences of Nine Cyanobacterial Strains from Diverse Habitats.</title>
        <authorList>
            <person name="Zhu T."/>
            <person name="Hou S."/>
            <person name="Lu X."/>
            <person name="Hess W.R."/>
        </authorList>
    </citation>
    <scope>NUCLEOTIDE SEQUENCE [LARGE SCALE GENOMIC DNA]</scope>
    <source>
        <strain evidence="2 3">NIES-592</strain>
    </source>
</reference>
<dbReference type="RefSeq" id="WP_062242916.1">
    <property type="nucleotide sequence ID" value="NZ_MRCA01000002.1"/>
</dbReference>
<sequence length="61" mass="6813">MSQLIWHLPESLNILAQNITDPNLIGQMQKAFTHFVQSGQAWALLIGLAIGYMIRNLTSFG</sequence>
<feature type="transmembrane region" description="Helical" evidence="1">
    <location>
        <begin position="31"/>
        <end position="54"/>
    </location>
</feature>
<keyword evidence="1" id="KW-1133">Transmembrane helix</keyword>
<keyword evidence="3" id="KW-1185">Reference proteome</keyword>
<proteinExistence type="predicted"/>
<dbReference type="Proteomes" id="UP000186391">
    <property type="component" value="Unassembled WGS sequence"/>
</dbReference>
<accession>A0A1U7H2M1</accession>
<dbReference type="EMBL" id="MRCA01000002">
    <property type="protein sequence ID" value="OKH15397.1"/>
    <property type="molecule type" value="Genomic_DNA"/>
</dbReference>
<evidence type="ECO:0000313" key="2">
    <source>
        <dbReference type="EMBL" id="OKH15397.1"/>
    </source>
</evidence>
<name>A0A1U7H2M1_9CYAN</name>
<organism evidence="2 3">
    <name type="scientific">Fischerella major NIES-592</name>
    <dbReference type="NCBI Taxonomy" id="210994"/>
    <lineage>
        <taxon>Bacteria</taxon>
        <taxon>Bacillati</taxon>
        <taxon>Cyanobacteriota</taxon>
        <taxon>Cyanophyceae</taxon>
        <taxon>Nostocales</taxon>
        <taxon>Hapalosiphonaceae</taxon>
        <taxon>Fischerella</taxon>
    </lineage>
</organism>
<evidence type="ECO:0000313" key="3">
    <source>
        <dbReference type="Proteomes" id="UP000186391"/>
    </source>
</evidence>
<comment type="caution">
    <text evidence="2">The sequence shown here is derived from an EMBL/GenBank/DDBJ whole genome shotgun (WGS) entry which is preliminary data.</text>
</comment>
<keyword evidence="1" id="KW-0812">Transmembrane</keyword>
<dbReference type="OrthoDB" id="532853at2"/>